<proteinExistence type="predicted"/>
<feature type="region of interest" description="Disordered" evidence="1">
    <location>
        <begin position="73"/>
        <end position="107"/>
    </location>
</feature>
<evidence type="ECO:0000313" key="4">
    <source>
        <dbReference type="WBParaSite" id="GPUH_0000134501-mRNA-1"/>
    </source>
</evidence>
<keyword evidence="3" id="KW-1185">Reference proteome</keyword>
<dbReference type="WBParaSite" id="GPUH_0000134501-mRNA-1">
    <property type="protein sequence ID" value="GPUH_0000134501-mRNA-1"/>
    <property type="gene ID" value="GPUH_0000134501"/>
</dbReference>
<protein>
    <submittedName>
        <fullName evidence="4">Polymorphic PE/PPE family protein</fullName>
    </submittedName>
</protein>
<dbReference type="EMBL" id="UYRT01001591">
    <property type="protein sequence ID" value="VDK29850.1"/>
    <property type="molecule type" value="Genomic_DNA"/>
</dbReference>
<evidence type="ECO:0000313" key="3">
    <source>
        <dbReference type="Proteomes" id="UP000271098"/>
    </source>
</evidence>
<feature type="compositionally biased region" description="Low complexity" evidence="1">
    <location>
        <begin position="78"/>
        <end position="96"/>
    </location>
</feature>
<evidence type="ECO:0000313" key="2">
    <source>
        <dbReference type="EMBL" id="VDK29850.1"/>
    </source>
</evidence>
<reference evidence="2 3" key="2">
    <citation type="submission" date="2018-11" db="EMBL/GenBank/DDBJ databases">
        <authorList>
            <consortium name="Pathogen Informatics"/>
        </authorList>
    </citation>
    <scope>NUCLEOTIDE SEQUENCE [LARGE SCALE GENOMIC DNA]</scope>
</reference>
<dbReference type="AlphaFoldDB" id="A0A183CY02"/>
<organism evidence="4">
    <name type="scientific">Gongylonema pulchrum</name>
    <dbReference type="NCBI Taxonomy" id="637853"/>
    <lineage>
        <taxon>Eukaryota</taxon>
        <taxon>Metazoa</taxon>
        <taxon>Ecdysozoa</taxon>
        <taxon>Nematoda</taxon>
        <taxon>Chromadorea</taxon>
        <taxon>Rhabditida</taxon>
        <taxon>Spirurina</taxon>
        <taxon>Spiruromorpha</taxon>
        <taxon>Spiruroidea</taxon>
        <taxon>Gongylonematidae</taxon>
        <taxon>Gongylonema</taxon>
    </lineage>
</organism>
<name>A0A183CY02_9BILA</name>
<dbReference type="Proteomes" id="UP000271098">
    <property type="component" value="Unassembled WGS sequence"/>
</dbReference>
<evidence type="ECO:0000256" key="1">
    <source>
        <dbReference type="SAM" id="MobiDB-lite"/>
    </source>
</evidence>
<reference evidence="4" key="1">
    <citation type="submission" date="2016-06" db="UniProtKB">
        <authorList>
            <consortium name="WormBaseParasite"/>
        </authorList>
    </citation>
    <scope>IDENTIFICATION</scope>
</reference>
<gene>
    <name evidence="2" type="ORF">GPUH_LOCUS1342</name>
</gene>
<sequence length="117" mass="11879">MDKNGLEQQHSTLAMINMLNMAQLISMASVGPTAAALPNNIPAAAAAASQAQAALANLAAGFSPMLTPFGAIGQVPLSSDSTTASTATVSEPTASTPDDERTPRTGVAFRKMLESYG</sequence>
<accession>A0A183CY02</accession>